<accession>A0A2V3A5X2</accession>
<gene>
    <name evidence="7" type="ORF">DFO73_101429</name>
</gene>
<evidence type="ECO:0000256" key="4">
    <source>
        <dbReference type="ARBA" id="ARBA00022989"/>
    </source>
</evidence>
<evidence type="ECO:0000256" key="3">
    <source>
        <dbReference type="ARBA" id="ARBA00022692"/>
    </source>
</evidence>
<keyword evidence="5 6" id="KW-0472">Membrane</keyword>
<dbReference type="Proteomes" id="UP000247150">
    <property type="component" value="Unassembled WGS sequence"/>
</dbReference>
<dbReference type="RefSeq" id="WP_258309147.1">
    <property type="nucleotide sequence ID" value="NZ_QGTW01000001.1"/>
</dbReference>
<evidence type="ECO:0000256" key="2">
    <source>
        <dbReference type="ARBA" id="ARBA00022475"/>
    </source>
</evidence>
<name>A0A2V3A5X2_9BACI</name>
<evidence type="ECO:0000313" key="8">
    <source>
        <dbReference type="Proteomes" id="UP000247150"/>
    </source>
</evidence>
<dbReference type="InterPro" id="IPR005538">
    <property type="entry name" value="LrgA/CidA"/>
</dbReference>
<dbReference type="PANTHER" id="PTHR33931">
    <property type="entry name" value="HOLIN-LIKE PROTEIN CIDA-RELATED"/>
    <property type="match status" value="1"/>
</dbReference>
<reference evidence="7 8" key="1">
    <citation type="submission" date="2018-05" db="EMBL/GenBank/DDBJ databases">
        <title>Freshwater and sediment microbial communities from various areas in North America, analyzing microbe dynamics in response to fracking.</title>
        <authorList>
            <person name="Lamendella R."/>
        </authorList>
    </citation>
    <scope>NUCLEOTIDE SEQUENCE [LARGE SCALE GENOMIC DNA]</scope>
    <source>
        <strain evidence="7 8">15_TX</strain>
    </source>
</reference>
<comment type="subcellular location">
    <subcellularLocation>
        <location evidence="1">Cell membrane</location>
        <topology evidence="1">Multi-pass membrane protein</topology>
    </subcellularLocation>
</comment>
<evidence type="ECO:0000256" key="6">
    <source>
        <dbReference type="SAM" id="Phobius"/>
    </source>
</evidence>
<comment type="caution">
    <text evidence="7">The sequence shown here is derived from an EMBL/GenBank/DDBJ whole genome shotgun (WGS) entry which is preliminary data.</text>
</comment>
<dbReference type="AlphaFoldDB" id="A0A2V3A5X2"/>
<sequence>MKNVLMFLSQLFLLWAIYQLSSFIVGILHLPIPASVLGMILLYIFLSSGIIQIRYIEKSTSFLIRHLALFFVPFAVGLMNYAGLIKTSGMQLLLMIAGSTIIGLLITAGLTQSLSRREKERTHHEQSHSHSL</sequence>
<feature type="transmembrane region" description="Helical" evidence="6">
    <location>
        <begin position="32"/>
        <end position="51"/>
    </location>
</feature>
<evidence type="ECO:0000256" key="5">
    <source>
        <dbReference type="ARBA" id="ARBA00023136"/>
    </source>
</evidence>
<proteinExistence type="predicted"/>
<feature type="transmembrane region" description="Helical" evidence="6">
    <location>
        <begin position="90"/>
        <end position="111"/>
    </location>
</feature>
<keyword evidence="4 6" id="KW-1133">Transmembrane helix</keyword>
<dbReference type="PANTHER" id="PTHR33931:SF2">
    <property type="entry name" value="HOLIN-LIKE PROTEIN CIDA"/>
    <property type="match status" value="1"/>
</dbReference>
<keyword evidence="3 6" id="KW-0812">Transmembrane</keyword>
<dbReference type="Pfam" id="PF03788">
    <property type="entry name" value="LrgA"/>
    <property type="match status" value="1"/>
</dbReference>
<feature type="transmembrane region" description="Helical" evidence="6">
    <location>
        <begin position="63"/>
        <end position="84"/>
    </location>
</feature>
<dbReference type="EMBL" id="QGTW01000001">
    <property type="protein sequence ID" value="PWW32166.1"/>
    <property type="molecule type" value="Genomic_DNA"/>
</dbReference>
<protein>
    <submittedName>
        <fullName evidence="7">Holin-like protein</fullName>
    </submittedName>
</protein>
<evidence type="ECO:0000313" key="7">
    <source>
        <dbReference type="EMBL" id="PWW32166.1"/>
    </source>
</evidence>
<evidence type="ECO:0000256" key="1">
    <source>
        <dbReference type="ARBA" id="ARBA00004651"/>
    </source>
</evidence>
<dbReference type="GO" id="GO:0005886">
    <property type="term" value="C:plasma membrane"/>
    <property type="evidence" value="ECO:0007669"/>
    <property type="project" value="UniProtKB-SubCell"/>
</dbReference>
<keyword evidence="2" id="KW-1003">Cell membrane</keyword>
<organism evidence="7 8">
    <name type="scientific">Cytobacillus oceanisediminis</name>
    <dbReference type="NCBI Taxonomy" id="665099"/>
    <lineage>
        <taxon>Bacteria</taxon>
        <taxon>Bacillati</taxon>
        <taxon>Bacillota</taxon>
        <taxon>Bacilli</taxon>
        <taxon>Bacillales</taxon>
        <taxon>Bacillaceae</taxon>
        <taxon>Cytobacillus</taxon>
    </lineage>
</organism>